<keyword evidence="1" id="KW-0805">Transcription regulation</keyword>
<name>A0ABW1JGN8_9ACTN</name>
<dbReference type="InterPro" id="IPR009057">
    <property type="entry name" value="Homeodomain-like_sf"/>
</dbReference>
<evidence type="ECO:0000256" key="4">
    <source>
        <dbReference type="PROSITE-ProRule" id="PRU00335"/>
    </source>
</evidence>
<evidence type="ECO:0000313" key="7">
    <source>
        <dbReference type="EMBL" id="MFC6007848.1"/>
    </source>
</evidence>
<feature type="region of interest" description="Disordered" evidence="5">
    <location>
        <begin position="1"/>
        <end position="29"/>
    </location>
</feature>
<dbReference type="Pfam" id="PF00440">
    <property type="entry name" value="TetR_N"/>
    <property type="match status" value="1"/>
</dbReference>
<dbReference type="PRINTS" id="PR00455">
    <property type="entry name" value="HTHTETR"/>
</dbReference>
<evidence type="ECO:0000313" key="8">
    <source>
        <dbReference type="Proteomes" id="UP001596189"/>
    </source>
</evidence>
<dbReference type="PANTHER" id="PTHR30055:SF234">
    <property type="entry name" value="HTH-TYPE TRANSCRIPTIONAL REGULATOR BETI"/>
    <property type="match status" value="1"/>
</dbReference>
<dbReference type="PROSITE" id="PS50977">
    <property type="entry name" value="HTH_TETR_2"/>
    <property type="match status" value="1"/>
</dbReference>
<dbReference type="EMBL" id="JBHSRD010000004">
    <property type="protein sequence ID" value="MFC6007848.1"/>
    <property type="molecule type" value="Genomic_DNA"/>
</dbReference>
<comment type="caution">
    <text evidence="7">The sequence shown here is derived from an EMBL/GenBank/DDBJ whole genome shotgun (WGS) entry which is preliminary data.</text>
</comment>
<dbReference type="InterPro" id="IPR036271">
    <property type="entry name" value="Tet_transcr_reg_TetR-rel_C_sf"/>
</dbReference>
<keyword evidence="3" id="KW-0804">Transcription</keyword>
<evidence type="ECO:0000259" key="6">
    <source>
        <dbReference type="PROSITE" id="PS50977"/>
    </source>
</evidence>
<evidence type="ECO:0000256" key="2">
    <source>
        <dbReference type="ARBA" id="ARBA00023125"/>
    </source>
</evidence>
<feature type="compositionally biased region" description="Polar residues" evidence="5">
    <location>
        <begin position="10"/>
        <end position="19"/>
    </location>
</feature>
<dbReference type="PANTHER" id="PTHR30055">
    <property type="entry name" value="HTH-TYPE TRANSCRIPTIONAL REGULATOR RUTR"/>
    <property type="match status" value="1"/>
</dbReference>
<feature type="DNA-binding region" description="H-T-H motif" evidence="4">
    <location>
        <begin position="55"/>
        <end position="74"/>
    </location>
</feature>
<keyword evidence="8" id="KW-1185">Reference proteome</keyword>
<dbReference type="RefSeq" id="WP_345715472.1">
    <property type="nucleotide sequence ID" value="NZ_BAABFP010000002.1"/>
</dbReference>
<protein>
    <submittedName>
        <fullName evidence="7">TetR/AcrR family transcriptional regulator</fullName>
    </submittedName>
</protein>
<keyword evidence="2 4" id="KW-0238">DNA-binding</keyword>
<dbReference type="Pfam" id="PF21597">
    <property type="entry name" value="TetR_C_43"/>
    <property type="match status" value="1"/>
</dbReference>
<dbReference type="Gene3D" id="1.10.357.10">
    <property type="entry name" value="Tetracycline Repressor, domain 2"/>
    <property type="match status" value="1"/>
</dbReference>
<dbReference type="SUPFAM" id="SSF46689">
    <property type="entry name" value="Homeodomain-like"/>
    <property type="match status" value="1"/>
</dbReference>
<dbReference type="InterPro" id="IPR001647">
    <property type="entry name" value="HTH_TetR"/>
</dbReference>
<reference evidence="8" key="1">
    <citation type="journal article" date="2019" name="Int. J. Syst. Evol. Microbiol.">
        <title>The Global Catalogue of Microorganisms (GCM) 10K type strain sequencing project: providing services to taxonomists for standard genome sequencing and annotation.</title>
        <authorList>
            <consortium name="The Broad Institute Genomics Platform"/>
            <consortium name="The Broad Institute Genome Sequencing Center for Infectious Disease"/>
            <person name="Wu L."/>
            <person name="Ma J."/>
        </authorList>
    </citation>
    <scope>NUCLEOTIDE SEQUENCE [LARGE SCALE GENOMIC DNA]</scope>
    <source>
        <strain evidence="8">KACC 14249</strain>
    </source>
</reference>
<sequence length="205" mass="22247">MSAEPATVPTAESTAESTPQGGGPQRPLRADARRNYDLIVDAARTTLREQGASASLEEIARRAGVGIGTLYRRFPNRLDLLEAVYREDVDGLRVQTEQLVADVEPWTAVELWVEALLAYASTKRALFAELVEAIGRDSELLTYSRSVINGTAERVLEYGKAGGVVRADIVPADVIRLVAGCSMMGALEDEQHRRVVDIVLAGIRA</sequence>
<dbReference type="InterPro" id="IPR049445">
    <property type="entry name" value="TetR_SbtR-like_C"/>
</dbReference>
<dbReference type="InterPro" id="IPR050109">
    <property type="entry name" value="HTH-type_TetR-like_transc_reg"/>
</dbReference>
<organism evidence="7 8">
    <name type="scientific">Angustibacter luteus</name>
    <dbReference type="NCBI Taxonomy" id="658456"/>
    <lineage>
        <taxon>Bacteria</taxon>
        <taxon>Bacillati</taxon>
        <taxon>Actinomycetota</taxon>
        <taxon>Actinomycetes</taxon>
        <taxon>Kineosporiales</taxon>
        <taxon>Kineosporiaceae</taxon>
    </lineage>
</organism>
<gene>
    <name evidence="7" type="ORF">ACFQDO_11985</name>
</gene>
<accession>A0ABW1JGN8</accession>
<dbReference type="SUPFAM" id="SSF48498">
    <property type="entry name" value="Tetracyclin repressor-like, C-terminal domain"/>
    <property type="match status" value="1"/>
</dbReference>
<proteinExistence type="predicted"/>
<feature type="domain" description="HTH tetR-type" evidence="6">
    <location>
        <begin position="33"/>
        <end position="92"/>
    </location>
</feature>
<evidence type="ECO:0000256" key="5">
    <source>
        <dbReference type="SAM" id="MobiDB-lite"/>
    </source>
</evidence>
<dbReference type="Proteomes" id="UP001596189">
    <property type="component" value="Unassembled WGS sequence"/>
</dbReference>
<evidence type="ECO:0000256" key="1">
    <source>
        <dbReference type="ARBA" id="ARBA00023015"/>
    </source>
</evidence>
<evidence type="ECO:0000256" key="3">
    <source>
        <dbReference type="ARBA" id="ARBA00023163"/>
    </source>
</evidence>